<keyword evidence="3" id="KW-1185">Reference proteome</keyword>
<dbReference type="SMART" id="SM00065">
    <property type="entry name" value="GAF"/>
    <property type="match status" value="1"/>
</dbReference>
<dbReference type="GO" id="GO:0043709">
    <property type="term" value="P:cell adhesion involved in single-species biofilm formation"/>
    <property type="evidence" value="ECO:0007669"/>
    <property type="project" value="TreeGrafter"/>
</dbReference>
<dbReference type="Proteomes" id="UP000315343">
    <property type="component" value="Unassembled WGS sequence"/>
</dbReference>
<dbReference type="SUPFAM" id="SSF48452">
    <property type="entry name" value="TPR-like"/>
    <property type="match status" value="2"/>
</dbReference>
<dbReference type="FunFam" id="3.30.70.270:FF:000001">
    <property type="entry name" value="Diguanylate cyclase domain protein"/>
    <property type="match status" value="1"/>
</dbReference>
<dbReference type="InterPro" id="IPR029016">
    <property type="entry name" value="GAF-like_dom_sf"/>
</dbReference>
<dbReference type="Pfam" id="PF00990">
    <property type="entry name" value="GGDEF"/>
    <property type="match status" value="1"/>
</dbReference>
<dbReference type="OrthoDB" id="9759607at2"/>
<gene>
    <name evidence="2" type="ORF">LY60_02500</name>
</gene>
<dbReference type="PANTHER" id="PTHR45138:SF9">
    <property type="entry name" value="DIGUANYLATE CYCLASE DGCM-RELATED"/>
    <property type="match status" value="1"/>
</dbReference>
<dbReference type="Pfam" id="PF13185">
    <property type="entry name" value="GAF_2"/>
    <property type="match status" value="1"/>
</dbReference>
<dbReference type="SUPFAM" id="SSF55781">
    <property type="entry name" value="GAF domain-like"/>
    <property type="match status" value="1"/>
</dbReference>
<dbReference type="NCBIfam" id="TIGR00254">
    <property type="entry name" value="GGDEF"/>
    <property type="match status" value="1"/>
</dbReference>
<dbReference type="InterPro" id="IPR019734">
    <property type="entry name" value="TPR_rpt"/>
</dbReference>
<proteinExistence type="predicted"/>
<dbReference type="PROSITE" id="PS50887">
    <property type="entry name" value="GGDEF"/>
    <property type="match status" value="1"/>
</dbReference>
<accession>A0A562J7S5</accession>
<reference evidence="2 3" key="1">
    <citation type="submission" date="2019-07" db="EMBL/GenBank/DDBJ databases">
        <title>Genomic Encyclopedia of Type Strains, Phase I: the one thousand microbial genomes (KMG-I) project.</title>
        <authorList>
            <person name="Kyrpides N."/>
        </authorList>
    </citation>
    <scope>NUCLEOTIDE SEQUENCE [LARGE SCALE GENOMIC DNA]</scope>
    <source>
        <strain evidence="2 3">DSM 13558</strain>
    </source>
</reference>
<dbReference type="AlphaFoldDB" id="A0A562J7S5"/>
<dbReference type="SMART" id="SM00267">
    <property type="entry name" value="GGDEF"/>
    <property type="match status" value="1"/>
</dbReference>
<protein>
    <submittedName>
        <fullName evidence="2">Diguanylate cyclase (GGDEF)-like protein</fullName>
    </submittedName>
</protein>
<evidence type="ECO:0000313" key="3">
    <source>
        <dbReference type="Proteomes" id="UP000315343"/>
    </source>
</evidence>
<dbReference type="SMART" id="SM00028">
    <property type="entry name" value="TPR"/>
    <property type="match status" value="5"/>
</dbReference>
<dbReference type="PANTHER" id="PTHR45138">
    <property type="entry name" value="REGULATORY COMPONENTS OF SENSORY TRANSDUCTION SYSTEM"/>
    <property type="match status" value="1"/>
</dbReference>
<dbReference type="InterPro" id="IPR029787">
    <property type="entry name" value="Nucleotide_cyclase"/>
</dbReference>
<dbReference type="Gene3D" id="3.30.70.270">
    <property type="match status" value="1"/>
</dbReference>
<dbReference type="InterPro" id="IPR050469">
    <property type="entry name" value="Diguanylate_Cyclase"/>
</dbReference>
<dbReference type="RefSeq" id="WP_145084116.1">
    <property type="nucleotide sequence ID" value="NZ_VLKH01000007.1"/>
</dbReference>
<dbReference type="GO" id="GO:0005886">
    <property type="term" value="C:plasma membrane"/>
    <property type="evidence" value="ECO:0007669"/>
    <property type="project" value="TreeGrafter"/>
</dbReference>
<organism evidence="2 3">
    <name type="scientific">Sedimentibacter saalensis</name>
    <dbReference type="NCBI Taxonomy" id="130788"/>
    <lineage>
        <taxon>Bacteria</taxon>
        <taxon>Bacillati</taxon>
        <taxon>Bacillota</taxon>
        <taxon>Tissierellia</taxon>
        <taxon>Sedimentibacter</taxon>
    </lineage>
</organism>
<dbReference type="InterPro" id="IPR003018">
    <property type="entry name" value="GAF"/>
</dbReference>
<dbReference type="InterPro" id="IPR011990">
    <property type="entry name" value="TPR-like_helical_dom_sf"/>
</dbReference>
<evidence type="ECO:0000313" key="2">
    <source>
        <dbReference type="EMBL" id="TWH78974.1"/>
    </source>
</evidence>
<evidence type="ECO:0000259" key="1">
    <source>
        <dbReference type="PROSITE" id="PS50887"/>
    </source>
</evidence>
<dbReference type="Gene3D" id="1.25.40.10">
    <property type="entry name" value="Tetratricopeptide repeat domain"/>
    <property type="match status" value="2"/>
</dbReference>
<name>A0A562J7S5_9FIRM</name>
<dbReference type="GO" id="GO:1902201">
    <property type="term" value="P:negative regulation of bacterial-type flagellum-dependent cell motility"/>
    <property type="evidence" value="ECO:0007669"/>
    <property type="project" value="TreeGrafter"/>
</dbReference>
<dbReference type="GO" id="GO:0052621">
    <property type="term" value="F:diguanylate cyclase activity"/>
    <property type="evidence" value="ECO:0007669"/>
    <property type="project" value="TreeGrafter"/>
</dbReference>
<dbReference type="InterPro" id="IPR000160">
    <property type="entry name" value="GGDEF_dom"/>
</dbReference>
<dbReference type="InterPro" id="IPR043128">
    <property type="entry name" value="Rev_trsase/Diguanyl_cyclase"/>
</dbReference>
<dbReference type="Gene3D" id="3.30.450.40">
    <property type="match status" value="1"/>
</dbReference>
<dbReference type="EMBL" id="VLKH01000007">
    <property type="protein sequence ID" value="TWH78974.1"/>
    <property type="molecule type" value="Genomic_DNA"/>
</dbReference>
<feature type="domain" description="GGDEF" evidence="1">
    <location>
        <begin position="564"/>
        <end position="694"/>
    </location>
</feature>
<sequence>MDFQLKYVKELASLKENEDNIEIFRKEAMKYLSSNLEEFKKISDGLMIFSEENKLYKVNAWAYYYQGWYNFDTTHYDKAVTSFLKSYEIFNNIVDKEGIVYACNGLTNVYCQIGQLNLANEWGLKGITIAEEINNKSALITLLLNTGINYIQMQHFDKAKEIFNSMELMYDLSDQQRVACLLAMAEIEIHIGDSMKSLSYIEEASKAEEKSHLITDMSEIHKLKGMAYKKLMEYDIAENEFVMACNYAEQQNLTYERCSAMVEWANLCVNVGRKQEAIEKLNEVAYICSSKDINVLLKEIYFKLYKIYKELKLIENALEFLEKYKLIDDEMYNYEQNQLIAKVSIKNARREVEQYKSLYDRTELLSTIGQKIISNLNINSIIDIINDEINKLIETDYFGIAVYDKEKDQISYHFAGMDEKLFETVQFSKVDYSTFAGYCIKTKRDIILGNVSKEYKKFTSVFPRSLDGIDESKLKSMIYTPMIINDKVVGAMTVQSMKENSYDKNDLNMLKILANYTAIAIENAISYKKVEEIATYDQLTRFLSKHEIVKLGKLIYDKCKDNKIKFSAVMIDVDNFKIINDTYGHIYGDKAISLLSETITKSIRNTDYIGRYGGDEFLLICPDAGEHEAFEVAERIRKNVENSIFSIGEGINMSLTISLGVHQCSDCDSSFDDVINRADKNLYYAKGSNKNKVV</sequence>
<dbReference type="SUPFAM" id="SSF55073">
    <property type="entry name" value="Nucleotide cyclase"/>
    <property type="match status" value="1"/>
</dbReference>
<dbReference type="CDD" id="cd01949">
    <property type="entry name" value="GGDEF"/>
    <property type="match status" value="1"/>
</dbReference>
<comment type="caution">
    <text evidence="2">The sequence shown here is derived from an EMBL/GenBank/DDBJ whole genome shotgun (WGS) entry which is preliminary data.</text>
</comment>